<evidence type="ECO:0000256" key="4">
    <source>
        <dbReference type="ARBA" id="ARBA00023163"/>
    </source>
</evidence>
<dbReference type="InterPro" id="IPR014284">
    <property type="entry name" value="RNA_pol_sigma-70_dom"/>
</dbReference>
<keyword evidence="8" id="KW-1185">Reference proteome</keyword>
<dbReference type="Gene3D" id="1.10.1740.10">
    <property type="match status" value="1"/>
</dbReference>
<reference evidence="7" key="1">
    <citation type="submission" date="2022-11" db="EMBL/GenBank/DDBJ databases">
        <title>Hoeflea poritis sp. nov., isolated from scleractinian coral Porites lutea.</title>
        <authorList>
            <person name="Zhang G."/>
            <person name="Wei Q."/>
            <person name="Cai L."/>
        </authorList>
    </citation>
    <scope>NUCLEOTIDE SEQUENCE</scope>
    <source>
        <strain evidence="7">E7-10</strain>
    </source>
</reference>
<dbReference type="PANTHER" id="PTHR43133:SF25">
    <property type="entry name" value="RNA POLYMERASE SIGMA FACTOR RFAY-RELATED"/>
    <property type="match status" value="1"/>
</dbReference>
<protein>
    <submittedName>
        <fullName evidence="7">Sigma-70 family RNA polymerase sigma factor</fullName>
    </submittedName>
</protein>
<keyword evidence="2" id="KW-0805">Transcription regulation</keyword>
<dbReference type="Gene3D" id="1.10.10.10">
    <property type="entry name" value="Winged helix-like DNA-binding domain superfamily/Winged helix DNA-binding domain"/>
    <property type="match status" value="1"/>
</dbReference>
<dbReference type="Pfam" id="PF22029">
    <property type="entry name" value="PhyR_sigma2"/>
    <property type="match status" value="1"/>
</dbReference>
<dbReference type="InterPro" id="IPR013325">
    <property type="entry name" value="RNA_pol_sigma_r2"/>
</dbReference>
<comment type="similarity">
    <text evidence="1">Belongs to the sigma-70 factor family. ECF subfamily.</text>
</comment>
<dbReference type="InterPro" id="IPR036388">
    <property type="entry name" value="WH-like_DNA-bd_sf"/>
</dbReference>
<keyword evidence="3" id="KW-0731">Sigma factor</keyword>
<feature type="domain" description="PhyR sigma2" evidence="6">
    <location>
        <begin position="11"/>
        <end position="62"/>
    </location>
</feature>
<dbReference type="CDD" id="cd06171">
    <property type="entry name" value="Sigma70_r4"/>
    <property type="match status" value="1"/>
</dbReference>
<dbReference type="InterPro" id="IPR013249">
    <property type="entry name" value="RNA_pol_sigma70_r4_t2"/>
</dbReference>
<dbReference type="Proteomes" id="UP001148313">
    <property type="component" value="Unassembled WGS sequence"/>
</dbReference>
<name>A0ABT4VHV6_9HYPH</name>
<evidence type="ECO:0000256" key="2">
    <source>
        <dbReference type="ARBA" id="ARBA00023015"/>
    </source>
</evidence>
<evidence type="ECO:0000256" key="3">
    <source>
        <dbReference type="ARBA" id="ARBA00023082"/>
    </source>
</evidence>
<evidence type="ECO:0000259" key="5">
    <source>
        <dbReference type="Pfam" id="PF08281"/>
    </source>
</evidence>
<dbReference type="EMBL" id="JAPJZH010000001">
    <property type="protein sequence ID" value="MDA4844280.1"/>
    <property type="molecule type" value="Genomic_DNA"/>
</dbReference>
<comment type="caution">
    <text evidence="7">The sequence shown here is derived from an EMBL/GenBank/DDBJ whole genome shotgun (WGS) entry which is preliminary data.</text>
</comment>
<dbReference type="Pfam" id="PF08281">
    <property type="entry name" value="Sigma70_r4_2"/>
    <property type="match status" value="1"/>
</dbReference>
<dbReference type="RefSeq" id="WP_271087799.1">
    <property type="nucleotide sequence ID" value="NZ_JAPJZH010000001.1"/>
</dbReference>
<evidence type="ECO:0000313" key="7">
    <source>
        <dbReference type="EMBL" id="MDA4844280.1"/>
    </source>
</evidence>
<feature type="domain" description="RNA polymerase sigma factor 70 region 4 type 2" evidence="5">
    <location>
        <begin position="107"/>
        <end position="156"/>
    </location>
</feature>
<organism evidence="7 8">
    <name type="scientific">Hoeflea poritis</name>
    <dbReference type="NCBI Taxonomy" id="2993659"/>
    <lineage>
        <taxon>Bacteria</taxon>
        <taxon>Pseudomonadati</taxon>
        <taxon>Pseudomonadota</taxon>
        <taxon>Alphaproteobacteria</taxon>
        <taxon>Hyphomicrobiales</taxon>
        <taxon>Rhizobiaceae</taxon>
        <taxon>Hoeflea</taxon>
    </lineage>
</organism>
<evidence type="ECO:0000256" key="1">
    <source>
        <dbReference type="ARBA" id="ARBA00010641"/>
    </source>
</evidence>
<gene>
    <name evidence="7" type="ORF">OOZ53_02915</name>
</gene>
<evidence type="ECO:0000313" key="8">
    <source>
        <dbReference type="Proteomes" id="UP001148313"/>
    </source>
</evidence>
<dbReference type="InterPro" id="IPR013324">
    <property type="entry name" value="RNA_pol_sigma_r3/r4-like"/>
</dbReference>
<accession>A0ABT4VHV6</accession>
<evidence type="ECO:0000259" key="6">
    <source>
        <dbReference type="Pfam" id="PF22029"/>
    </source>
</evidence>
<dbReference type="PANTHER" id="PTHR43133">
    <property type="entry name" value="RNA POLYMERASE ECF-TYPE SIGMA FACTO"/>
    <property type="match status" value="1"/>
</dbReference>
<dbReference type="NCBIfam" id="TIGR02937">
    <property type="entry name" value="sigma70-ECF"/>
    <property type="match status" value="1"/>
</dbReference>
<keyword evidence="4" id="KW-0804">Transcription</keyword>
<dbReference type="InterPro" id="IPR053866">
    <property type="entry name" value="PhyR_sigma2"/>
</dbReference>
<dbReference type="SUPFAM" id="SSF88946">
    <property type="entry name" value="Sigma2 domain of RNA polymerase sigma factors"/>
    <property type="match status" value="1"/>
</dbReference>
<dbReference type="InterPro" id="IPR039425">
    <property type="entry name" value="RNA_pol_sigma-70-like"/>
</dbReference>
<sequence>MADEFGQNLIALLPNLRRFAISLCRSREIADDLVQATCEKALANRGSFQPGTRMDAWLFRIMRNSWIDRTRRERTEGVKTDIDDAQFLIGQDGAKVTEARLMLNDTARAIAALPDEQREVLLLVSVEGLSYKEAADVLGAPIGTVMSRLARARKKIIEDVGIDGSAERSRDREGF</sequence>
<proteinExistence type="inferred from homology"/>
<dbReference type="SUPFAM" id="SSF88659">
    <property type="entry name" value="Sigma3 and sigma4 domains of RNA polymerase sigma factors"/>
    <property type="match status" value="1"/>
</dbReference>